<evidence type="ECO:0000313" key="3">
    <source>
        <dbReference type="Proteomes" id="UP000031737"/>
    </source>
</evidence>
<organism evidence="2 3">
    <name type="scientific">Trypanosoma rangeli SC58</name>
    <dbReference type="NCBI Taxonomy" id="429131"/>
    <lineage>
        <taxon>Eukaryota</taxon>
        <taxon>Discoba</taxon>
        <taxon>Euglenozoa</taxon>
        <taxon>Kinetoplastea</taxon>
        <taxon>Metakinetoplastina</taxon>
        <taxon>Trypanosomatida</taxon>
        <taxon>Trypanosomatidae</taxon>
        <taxon>Trypanosoma</taxon>
        <taxon>Herpetosoma</taxon>
    </lineage>
</organism>
<proteinExistence type="predicted"/>
<gene>
    <name evidence="2" type="ORF">TRSC58_01944</name>
</gene>
<protein>
    <submittedName>
        <fullName evidence="2">Uncharacterized protein</fullName>
    </submittedName>
</protein>
<sequence length="179" mass="21026">MISFNNNTSNNIHLQQPVVDTSLQDLNNSRTDVSLSRCITHPQHRAVFNAVQELVSQLESRGRVLTSEWQALMDQNNRLIHERRQTEEDQAKVQDHVQELRRVVQRKIEEDRRVEKSLQELDRHLDMQARELAMKYRSDHDIIVRQFTELRGAIRRTIRPQRSHSTTSTALGSVNQRTL</sequence>
<dbReference type="AlphaFoldDB" id="A0A061J868"/>
<dbReference type="EMBL" id="AUPL01001944">
    <property type="protein sequence ID" value="ESL10326.1"/>
    <property type="molecule type" value="Genomic_DNA"/>
</dbReference>
<dbReference type="OrthoDB" id="248839at2759"/>
<evidence type="ECO:0000313" key="2">
    <source>
        <dbReference type="EMBL" id="ESL10326.1"/>
    </source>
</evidence>
<evidence type="ECO:0000256" key="1">
    <source>
        <dbReference type="SAM" id="MobiDB-lite"/>
    </source>
</evidence>
<keyword evidence="3" id="KW-1185">Reference proteome</keyword>
<feature type="compositionally biased region" description="Polar residues" evidence="1">
    <location>
        <begin position="163"/>
        <end position="179"/>
    </location>
</feature>
<accession>A0A061J868</accession>
<name>A0A061J868_TRYRA</name>
<reference evidence="2 3" key="1">
    <citation type="submission" date="2013-07" db="EMBL/GenBank/DDBJ databases">
        <authorList>
            <person name="Stoco P.H."/>
            <person name="Wagner G."/>
            <person name="Gerber A."/>
            <person name="Zaha A."/>
            <person name="Thompson C."/>
            <person name="Bartholomeu D.C."/>
            <person name="Luckemeyer D.D."/>
            <person name="Bahia D."/>
            <person name="Loreto E."/>
            <person name="Prestes E.B."/>
            <person name="Lima F.M."/>
            <person name="Rodrigues-Luiz G."/>
            <person name="Vallejo G.A."/>
            <person name="Filho J.F."/>
            <person name="Monteiro K.M."/>
            <person name="Tyler K.M."/>
            <person name="de Almeida L.G."/>
            <person name="Ortiz M.F."/>
            <person name="Siervo M.A."/>
            <person name="de Moraes M.H."/>
            <person name="Cunha O.L."/>
            <person name="Mendonca-Neto R."/>
            <person name="Silva R."/>
            <person name="Teixeira S.M."/>
            <person name="Murta S.M."/>
            <person name="Sincero T.C."/>
            <person name="Mendes T.A."/>
            <person name="Urmenyi T.P."/>
            <person name="Silva V.G."/>
            <person name="da Rocha W.D."/>
            <person name="Andersson B."/>
            <person name="Romanha A.J."/>
            <person name="Steindel M."/>
            <person name="de Vasconcelos A.T."/>
            <person name="Grisard E.C."/>
        </authorList>
    </citation>
    <scope>NUCLEOTIDE SEQUENCE [LARGE SCALE GENOMIC DNA]</scope>
    <source>
        <strain evidence="2 3">SC58</strain>
    </source>
</reference>
<feature type="region of interest" description="Disordered" evidence="1">
    <location>
        <begin position="159"/>
        <end position="179"/>
    </location>
</feature>
<dbReference type="Proteomes" id="UP000031737">
    <property type="component" value="Unassembled WGS sequence"/>
</dbReference>
<comment type="caution">
    <text evidence="2">The sequence shown here is derived from an EMBL/GenBank/DDBJ whole genome shotgun (WGS) entry which is preliminary data.</text>
</comment>
<dbReference type="VEuPathDB" id="TriTrypDB:TRSC58_01944"/>